<dbReference type="Pfam" id="PF03007">
    <property type="entry name" value="WS_DGAT_cat"/>
    <property type="match status" value="1"/>
</dbReference>
<dbReference type="EMBL" id="QEAP01000132">
    <property type="protein sequence ID" value="TPX74308.1"/>
    <property type="molecule type" value="Genomic_DNA"/>
</dbReference>
<dbReference type="UniPathway" id="UPA00282"/>
<feature type="domain" description="O-acyltransferase WSD1-like N-terminal" evidence="9">
    <location>
        <begin position="77"/>
        <end position="319"/>
    </location>
</feature>
<dbReference type="Pfam" id="PF06974">
    <property type="entry name" value="WS_DGAT_C"/>
    <property type="match status" value="1"/>
</dbReference>
<dbReference type="PANTHER" id="PTHR31650">
    <property type="entry name" value="O-ACYLTRANSFERASE (WSD1-LIKE) FAMILY PROTEIN"/>
    <property type="match status" value="1"/>
</dbReference>
<keyword evidence="3 11" id="KW-0808">Transferase</keyword>
<feature type="signal peptide" evidence="8">
    <location>
        <begin position="1"/>
        <end position="18"/>
    </location>
</feature>
<feature type="chain" id="PRO_5021282842" evidence="8">
    <location>
        <begin position="19"/>
        <end position="527"/>
    </location>
</feature>
<evidence type="ECO:0000256" key="4">
    <source>
        <dbReference type="ARBA" id="ARBA00023315"/>
    </source>
</evidence>
<dbReference type="GO" id="GO:0005886">
    <property type="term" value="C:plasma membrane"/>
    <property type="evidence" value="ECO:0007669"/>
    <property type="project" value="TreeGrafter"/>
</dbReference>
<reference evidence="11 12" key="1">
    <citation type="journal article" date="2019" name="Sci. Rep.">
        <title>Comparative genomics of chytrid fungi reveal insights into the obligate biotrophic and pathogenic lifestyle of Synchytrium endobioticum.</title>
        <authorList>
            <person name="van de Vossenberg B.T.L.H."/>
            <person name="Warris S."/>
            <person name="Nguyen H.D.T."/>
            <person name="van Gent-Pelzer M.P.E."/>
            <person name="Joly D.L."/>
            <person name="van de Geest H.C."/>
            <person name="Bonants P.J.M."/>
            <person name="Smith D.S."/>
            <person name="Levesque C.A."/>
            <person name="van der Lee T.A.J."/>
        </authorList>
    </citation>
    <scope>NUCLEOTIDE SEQUENCE [LARGE SCALE GENOMIC DNA]</scope>
    <source>
        <strain evidence="11 12">CBS 675.73</strain>
    </source>
</reference>
<comment type="pathway">
    <text evidence="1">Glycerolipid metabolism; triacylglycerol biosynthesis.</text>
</comment>
<dbReference type="GO" id="GO:0004144">
    <property type="term" value="F:diacylglycerol O-acyltransferase activity"/>
    <property type="evidence" value="ECO:0007669"/>
    <property type="project" value="UniProtKB-EC"/>
</dbReference>
<accession>A0A507FG77</accession>
<dbReference type="InterPro" id="IPR023213">
    <property type="entry name" value="CAT-like_dom_sf"/>
</dbReference>
<evidence type="ECO:0000259" key="9">
    <source>
        <dbReference type="Pfam" id="PF03007"/>
    </source>
</evidence>
<dbReference type="PANTHER" id="PTHR31650:SF1">
    <property type="entry name" value="WAX ESTER SYNTHASE_DIACYLGLYCEROL ACYLTRANSFERASE 4-RELATED"/>
    <property type="match status" value="1"/>
</dbReference>
<evidence type="ECO:0000256" key="5">
    <source>
        <dbReference type="ARBA" id="ARBA00024360"/>
    </source>
</evidence>
<keyword evidence="12" id="KW-1185">Reference proteome</keyword>
<dbReference type="Gene3D" id="3.30.559.10">
    <property type="entry name" value="Chloramphenicol acetyltransferase-like domain"/>
    <property type="match status" value="1"/>
</dbReference>
<evidence type="ECO:0000256" key="2">
    <source>
        <dbReference type="ARBA" id="ARBA00005189"/>
    </source>
</evidence>
<keyword evidence="4 11" id="KW-0012">Acyltransferase</keyword>
<organism evidence="11 12">
    <name type="scientific">Chytriomyces confervae</name>
    <dbReference type="NCBI Taxonomy" id="246404"/>
    <lineage>
        <taxon>Eukaryota</taxon>
        <taxon>Fungi</taxon>
        <taxon>Fungi incertae sedis</taxon>
        <taxon>Chytridiomycota</taxon>
        <taxon>Chytridiomycota incertae sedis</taxon>
        <taxon>Chytridiomycetes</taxon>
        <taxon>Chytridiales</taxon>
        <taxon>Chytriomycetaceae</taxon>
        <taxon>Chytriomyces</taxon>
    </lineage>
</organism>
<dbReference type="GO" id="GO:0019432">
    <property type="term" value="P:triglyceride biosynthetic process"/>
    <property type="evidence" value="ECO:0007669"/>
    <property type="project" value="UniProtKB-UniPathway"/>
</dbReference>
<keyword evidence="8" id="KW-0732">Signal</keyword>
<sequence length="527" mass="58613">MSTSFSLLATLCLAGVLTSIPAPETEPADAMYDPQRQNEVLHPPLSPQVPLRRRMSTNSQLFTRGPWGTANEPSNIVGTFWLQEKPDGPRFSVNELKDILGKRALRFERLRSLLVSTATDLREWQPLTDEEIDLDLHVSTTTIPRKSLIKHLVGERLRHRWDEGLLPWRAVLVRVDEDPSVCCVIIDLHHGVGDGLSCVRVLFDMLTLDAEGMKRLPPMMDIKNMKAKPNRRKAGLIAVQQAVVSHILMLLAIFGGLWRTILNAVWIADTPNGLRSSHFPVIQKLQNKLAIEYLPDVSLDAIKQIKNAYGNKATINDVMVAALAGAYRRLLIERGNPTLTSNSLTEDNKDMVFRAFCPFSFPRPIGPDDTDLHNGFAFVTLDVPVGVSGAPSRRVAAVQETTTKMKKGLDPVVMKGLQLVGAVLLGYEFVSLVALQLNLRHSILFTNVPGPKEPAYLCGREVISMMPTVSGAGSSWTLLSYAGKVHMSFNYEKKLYGDNPGRVGELFIEELERMQEEVNLPTMRLLV</sequence>
<evidence type="ECO:0000313" key="12">
    <source>
        <dbReference type="Proteomes" id="UP000320333"/>
    </source>
</evidence>
<dbReference type="SUPFAM" id="SSF52777">
    <property type="entry name" value="CoA-dependent acyltransferases"/>
    <property type="match status" value="1"/>
</dbReference>
<evidence type="ECO:0000256" key="8">
    <source>
        <dbReference type="SAM" id="SignalP"/>
    </source>
</evidence>
<comment type="pathway">
    <text evidence="2">Lipid metabolism.</text>
</comment>
<gene>
    <name evidence="11" type="ORF">CcCBS67573_g04416</name>
</gene>
<comment type="similarity">
    <text evidence="5">In the N-terminal section; belongs to the long-chain O-acyltransferase family.</text>
</comment>
<dbReference type="OrthoDB" id="619536at2759"/>
<dbReference type="AlphaFoldDB" id="A0A507FG77"/>
<evidence type="ECO:0000313" key="11">
    <source>
        <dbReference type="EMBL" id="TPX74308.1"/>
    </source>
</evidence>
<proteinExistence type="inferred from homology"/>
<dbReference type="InterPro" id="IPR004255">
    <property type="entry name" value="O-acyltransferase_WSD1_N"/>
</dbReference>
<name>A0A507FG77_9FUNG</name>
<comment type="catalytic activity">
    <reaction evidence="7">
        <text>an acyl-CoA + a 1,2-diacyl-sn-glycerol = a triacyl-sn-glycerol + CoA</text>
        <dbReference type="Rhea" id="RHEA:10868"/>
        <dbReference type="ChEBI" id="CHEBI:17815"/>
        <dbReference type="ChEBI" id="CHEBI:57287"/>
        <dbReference type="ChEBI" id="CHEBI:58342"/>
        <dbReference type="ChEBI" id="CHEBI:64615"/>
        <dbReference type="EC" id="2.3.1.20"/>
    </reaction>
</comment>
<dbReference type="GO" id="GO:0047196">
    <property type="term" value="F:long-chain-alcohol O-fatty-acyltransferase activity"/>
    <property type="evidence" value="ECO:0007669"/>
    <property type="project" value="UniProtKB-EC"/>
</dbReference>
<dbReference type="InterPro" id="IPR045034">
    <property type="entry name" value="O-acyltransferase_WSD1-like"/>
</dbReference>
<evidence type="ECO:0000259" key="10">
    <source>
        <dbReference type="Pfam" id="PF06974"/>
    </source>
</evidence>
<dbReference type="STRING" id="246404.A0A507FG77"/>
<protein>
    <submittedName>
        <fullName evidence="11">Diacylglycerol O-acyltransferase</fullName>
    </submittedName>
</protein>
<dbReference type="Proteomes" id="UP000320333">
    <property type="component" value="Unassembled WGS sequence"/>
</dbReference>
<comment type="caution">
    <text evidence="11">The sequence shown here is derived from an EMBL/GenBank/DDBJ whole genome shotgun (WGS) entry which is preliminary data.</text>
</comment>
<comment type="catalytic activity">
    <reaction evidence="6">
        <text>a long chain fatty alcohol + a fatty acyl-CoA = a long-chain alcohol wax ester + CoA</text>
        <dbReference type="Rhea" id="RHEA:38443"/>
        <dbReference type="ChEBI" id="CHEBI:17135"/>
        <dbReference type="ChEBI" id="CHEBI:57287"/>
        <dbReference type="ChEBI" id="CHEBI:77636"/>
        <dbReference type="ChEBI" id="CHEBI:235323"/>
        <dbReference type="EC" id="2.3.1.75"/>
    </reaction>
</comment>
<evidence type="ECO:0000256" key="7">
    <source>
        <dbReference type="ARBA" id="ARBA00048109"/>
    </source>
</evidence>
<evidence type="ECO:0000256" key="1">
    <source>
        <dbReference type="ARBA" id="ARBA00004771"/>
    </source>
</evidence>
<evidence type="ECO:0000256" key="6">
    <source>
        <dbReference type="ARBA" id="ARBA00047604"/>
    </source>
</evidence>
<feature type="domain" description="O-acyltransferase WSD1 C-terminal" evidence="10">
    <location>
        <begin position="374"/>
        <end position="514"/>
    </location>
</feature>
<dbReference type="InterPro" id="IPR009721">
    <property type="entry name" value="O-acyltransferase_WSD1_C"/>
</dbReference>
<evidence type="ECO:0000256" key="3">
    <source>
        <dbReference type="ARBA" id="ARBA00022679"/>
    </source>
</evidence>